<reference evidence="2 3" key="1">
    <citation type="submission" date="2020-08" db="EMBL/GenBank/DDBJ databases">
        <title>Genomic Encyclopedia of Type Strains, Phase IV (KMG-IV): sequencing the most valuable type-strain genomes for metagenomic binning, comparative biology and taxonomic classification.</title>
        <authorList>
            <person name="Goeker M."/>
        </authorList>
    </citation>
    <scope>NUCLEOTIDE SEQUENCE [LARGE SCALE GENOMIC DNA]</scope>
    <source>
        <strain evidence="2 3">DSM 102255</strain>
    </source>
</reference>
<dbReference type="InterPro" id="IPR036291">
    <property type="entry name" value="NAD(P)-bd_dom_sf"/>
</dbReference>
<name>A0A841J6T3_9SPHN</name>
<dbReference type="EMBL" id="JACIJP010000006">
    <property type="protein sequence ID" value="MBB6125236.1"/>
    <property type="molecule type" value="Genomic_DNA"/>
</dbReference>
<dbReference type="InterPro" id="IPR020843">
    <property type="entry name" value="ER"/>
</dbReference>
<dbReference type="GO" id="GO:0016491">
    <property type="term" value="F:oxidoreductase activity"/>
    <property type="evidence" value="ECO:0007669"/>
    <property type="project" value="InterPro"/>
</dbReference>
<dbReference type="Pfam" id="PF08240">
    <property type="entry name" value="ADH_N"/>
    <property type="match status" value="1"/>
</dbReference>
<accession>A0A841J6T3</accession>
<keyword evidence="3" id="KW-1185">Reference proteome</keyword>
<dbReference type="AlphaFoldDB" id="A0A841J6T3"/>
<evidence type="ECO:0000313" key="2">
    <source>
        <dbReference type="EMBL" id="MBB6125236.1"/>
    </source>
</evidence>
<proteinExistence type="predicted"/>
<dbReference type="PANTHER" id="PTHR45033">
    <property type="match status" value="1"/>
</dbReference>
<dbReference type="InterPro" id="IPR013149">
    <property type="entry name" value="ADH-like_C"/>
</dbReference>
<feature type="domain" description="Enoyl reductase (ER)" evidence="1">
    <location>
        <begin position="11"/>
        <end position="336"/>
    </location>
</feature>
<dbReference type="CDD" id="cd08276">
    <property type="entry name" value="MDR7"/>
    <property type="match status" value="1"/>
</dbReference>
<dbReference type="SUPFAM" id="SSF50129">
    <property type="entry name" value="GroES-like"/>
    <property type="match status" value="1"/>
</dbReference>
<dbReference type="RefSeq" id="WP_184081546.1">
    <property type="nucleotide sequence ID" value="NZ_JACIJP010000006.1"/>
</dbReference>
<dbReference type="Gene3D" id="3.40.50.720">
    <property type="entry name" value="NAD(P)-binding Rossmann-like Domain"/>
    <property type="match status" value="1"/>
</dbReference>
<gene>
    <name evidence="2" type="ORF">FHS92_002997</name>
</gene>
<protein>
    <submittedName>
        <fullName evidence="2">NADPH:quinone reductase-like Zn-dependent oxidoreductase</fullName>
    </submittedName>
</protein>
<dbReference type="InterPro" id="IPR052711">
    <property type="entry name" value="Zinc_ADH-like"/>
</dbReference>
<dbReference type="Proteomes" id="UP000552700">
    <property type="component" value="Unassembled WGS sequence"/>
</dbReference>
<dbReference type="InterPro" id="IPR011032">
    <property type="entry name" value="GroES-like_sf"/>
</dbReference>
<organism evidence="2 3">
    <name type="scientific">Sphingobium subterraneum</name>
    <dbReference type="NCBI Taxonomy" id="627688"/>
    <lineage>
        <taxon>Bacteria</taxon>
        <taxon>Pseudomonadati</taxon>
        <taxon>Pseudomonadota</taxon>
        <taxon>Alphaproteobacteria</taxon>
        <taxon>Sphingomonadales</taxon>
        <taxon>Sphingomonadaceae</taxon>
        <taxon>Sphingobium</taxon>
    </lineage>
</organism>
<comment type="caution">
    <text evidence="2">The sequence shown here is derived from an EMBL/GenBank/DDBJ whole genome shotgun (WGS) entry which is preliminary data.</text>
</comment>
<evidence type="ECO:0000313" key="3">
    <source>
        <dbReference type="Proteomes" id="UP000552700"/>
    </source>
</evidence>
<dbReference type="PANTHER" id="PTHR45033:SF2">
    <property type="entry name" value="ZINC-TYPE ALCOHOL DEHYDROGENASE-LIKE PROTEIN C1773.06C"/>
    <property type="match status" value="1"/>
</dbReference>
<sequence>MRSLMISAPWGIENIRFIDVPQPVPGPGEVRLRMKAVAINYRDLLIASGRHVNGALAQQEIVPFGDGCGIVDAVGEGVTRVSVGDRVIPMLIPNWVSGPPTPETVAKALGKDFPGTGREYMVVSEENLVKAPECLTDVEAACLAIAGLTAWAALFDGPKLVPGNVVLIQGTGGVSMFALQFAKAAGLQTIITSSSDEKLERAREYGADHLINYRMEKSWSGAGRRLTGGLGPDFILDMGGEGTLEESLRAVRMNGYISVVGLVGGVGSVVNPTSMLASCAHVKGVLGVSRNTFEDMCRAISFHRIRPVISEVMPWTEVRTAMEALQSGAHFGKIVLEIQ</sequence>
<dbReference type="SMART" id="SM00829">
    <property type="entry name" value="PKS_ER"/>
    <property type="match status" value="1"/>
</dbReference>
<dbReference type="Pfam" id="PF00107">
    <property type="entry name" value="ADH_zinc_N"/>
    <property type="match status" value="1"/>
</dbReference>
<dbReference type="InterPro" id="IPR013154">
    <property type="entry name" value="ADH-like_N"/>
</dbReference>
<dbReference type="Gene3D" id="3.90.180.10">
    <property type="entry name" value="Medium-chain alcohol dehydrogenases, catalytic domain"/>
    <property type="match status" value="1"/>
</dbReference>
<evidence type="ECO:0000259" key="1">
    <source>
        <dbReference type="SMART" id="SM00829"/>
    </source>
</evidence>
<dbReference type="SUPFAM" id="SSF51735">
    <property type="entry name" value="NAD(P)-binding Rossmann-fold domains"/>
    <property type="match status" value="1"/>
</dbReference>